<dbReference type="SUPFAM" id="SSF50249">
    <property type="entry name" value="Nucleic acid-binding proteins"/>
    <property type="match status" value="1"/>
</dbReference>
<feature type="domain" description="CSD" evidence="3">
    <location>
        <begin position="1"/>
        <end position="65"/>
    </location>
</feature>
<evidence type="ECO:0000313" key="4">
    <source>
        <dbReference type="EMBL" id="HDQ99770.1"/>
    </source>
</evidence>
<comment type="caution">
    <text evidence="4">The sequence shown here is derived from an EMBL/GenBank/DDBJ whole genome shotgun (WGS) entry which is preliminary data.</text>
</comment>
<dbReference type="SMART" id="SM00357">
    <property type="entry name" value="CSP"/>
    <property type="match status" value="1"/>
</dbReference>
<dbReference type="PANTHER" id="PTHR11544">
    <property type="entry name" value="COLD SHOCK DOMAIN CONTAINING PROTEINS"/>
    <property type="match status" value="1"/>
</dbReference>
<dbReference type="InterPro" id="IPR002059">
    <property type="entry name" value="CSP_DNA-bd"/>
</dbReference>
<dbReference type="PROSITE" id="PS51857">
    <property type="entry name" value="CSD_2"/>
    <property type="match status" value="1"/>
</dbReference>
<dbReference type="InterPro" id="IPR012340">
    <property type="entry name" value="NA-bd_OB-fold"/>
</dbReference>
<dbReference type="PRINTS" id="PR00050">
    <property type="entry name" value="COLDSHOCK"/>
</dbReference>
<dbReference type="Proteomes" id="UP000885672">
    <property type="component" value="Unassembled WGS sequence"/>
</dbReference>
<keyword evidence="2" id="KW-0963">Cytoplasm</keyword>
<dbReference type="InterPro" id="IPR050181">
    <property type="entry name" value="Cold_shock_domain"/>
</dbReference>
<dbReference type="PIRSF" id="PIRSF002599">
    <property type="entry name" value="Cold_shock_A"/>
    <property type="match status" value="1"/>
</dbReference>
<accession>A0A7V0XFL4</accession>
<dbReference type="GO" id="GO:0005737">
    <property type="term" value="C:cytoplasm"/>
    <property type="evidence" value="ECO:0007669"/>
    <property type="project" value="UniProtKB-SubCell"/>
</dbReference>
<sequence length="73" mass="8251">MTGKVKWFDTRKRYGYIAADDGNGDVFLHHSDIADETSQEFEPGQAVRFETSMTPYGRRALRVRPETPASGQT</sequence>
<dbReference type="InterPro" id="IPR011129">
    <property type="entry name" value="CSD"/>
</dbReference>
<name>A0A7V0XFL4_UNCW3</name>
<reference evidence="4" key="1">
    <citation type="journal article" date="2020" name="mSystems">
        <title>Genome- and Community-Level Interaction Insights into Carbon Utilization and Element Cycling Functions of Hydrothermarchaeota in Hydrothermal Sediment.</title>
        <authorList>
            <person name="Zhou Z."/>
            <person name="Liu Y."/>
            <person name="Xu W."/>
            <person name="Pan J."/>
            <person name="Luo Z.H."/>
            <person name="Li M."/>
        </authorList>
    </citation>
    <scope>NUCLEOTIDE SEQUENCE [LARGE SCALE GENOMIC DNA]</scope>
    <source>
        <strain evidence="4">SpSt-1182</strain>
    </source>
</reference>
<dbReference type="EMBL" id="DSBX01000215">
    <property type="protein sequence ID" value="HDQ99770.1"/>
    <property type="molecule type" value="Genomic_DNA"/>
</dbReference>
<dbReference type="AlphaFoldDB" id="A0A7V0XFL4"/>
<comment type="subcellular location">
    <subcellularLocation>
        <location evidence="1">Cytoplasm</location>
    </subcellularLocation>
</comment>
<dbReference type="Pfam" id="PF00313">
    <property type="entry name" value="CSD"/>
    <property type="match status" value="1"/>
</dbReference>
<protein>
    <submittedName>
        <fullName evidence="4">Cold shock domain-containing protein</fullName>
    </submittedName>
</protein>
<evidence type="ECO:0000256" key="2">
    <source>
        <dbReference type="ARBA" id="ARBA00022490"/>
    </source>
</evidence>
<evidence type="ECO:0000256" key="1">
    <source>
        <dbReference type="ARBA" id="ARBA00004496"/>
    </source>
</evidence>
<proteinExistence type="predicted"/>
<dbReference type="CDD" id="cd04458">
    <property type="entry name" value="CSP_CDS"/>
    <property type="match status" value="1"/>
</dbReference>
<dbReference type="Gene3D" id="2.40.50.140">
    <property type="entry name" value="Nucleic acid-binding proteins"/>
    <property type="match status" value="1"/>
</dbReference>
<organism evidence="4">
    <name type="scientific">candidate division WOR-3 bacterium</name>
    <dbReference type="NCBI Taxonomy" id="2052148"/>
    <lineage>
        <taxon>Bacteria</taxon>
        <taxon>Bacteria division WOR-3</taxon>
    </lineage>
</organism>
<dbReference type="GO" id="GO:0003676">
    <property type="term" value="F:nucleic acid binding"/>
    <property type="evidence" value="ECO:0007669"/>
    <property type="project" value="InterPro"/>
</dbReference>
<gene>
    <name evidence="4" type="ORF">ENN51_05760</name>
</gene>
<evidence type="ECO:0000259" key="3">
    <source>
        <dbReference type="PROSITE" id="PS51857"/>
    </source>
</evidence>
<dbReference type="InterPro" id="IPR012156">
    <property type="entry name" value="Cold_shock_CspA"/>
</dbReference>